<dbReference type="Proteomes" id="UP001250214">
    <property type="component" value="Unassembled WGS sequence"/>
</dbReference>
<evidence type="ECO:0000313" key="4">
    <source>
        <dbReference type="Proteomes" id="UP001250214"/>
    </source>
</evidence>
<dbReference type="Gene3D" id="1.10.4190.10">
    <property type="entry name" value="Urease accessory protein UreF"/>
    <property type="match status" value="1"/>
</dbReference>
<gene>
    <name evidence="3" type="ORF">RIF23_03860</name>
</gene>
<evidence type="ECO:0000256" key="2">
    <source>
        <dbReference type="ARBA" id="ARBA00023186"/>
    </source>
</evidence>
<accession>A0ABU2H296</accession>
<dbReference type="RefSeq" id="WP_310910898.1">
    <property type="nucleotide sequence ID" value="NZ_JAVLVT010000001.1"/>
</dbReference>
<sequence length="241" mass="24622">MSREPQLPDPGALGAAETDPAGAVARLLLADARLPAGGHAHSAVLEGAVAAGLTAAEVPEFLTARLRTVARTEAAAAVLAHRASGHDQVDLAPIITALEARTPSAPQREASRALGRGLSRLARHLAGTHPGVRALPRTAPHPPRPVALGCVAAALGVSEPDTARLSLYEDAQTVAAAALKLLPGDPVATTTWIVQAAPLIEDGVGAAVATTAPHELPARSAPLLDQWAGEHAHTTRRLFHA</sequence>
<keyword evidence="1" id="KW-0996">Nickel insertion</keyword>
<protein>
    <submittedName>
        <fullName evidence="3">Urease accessory UreF family protein</fullName>
    </submittedName>
</protein>
<evidence type="ECO:0000313" key="3">
    <source>
        <dbReference type="EMBL" id="MDS1269428.1"/>
    </source>
</evidence>
<proteinExistence type="predicted"/>
<dbReference type="PANTHER" id="PTHR33620:SF1">
    <property type="entry name" value="UREASE ACCESSORY PROTEIN F"/>
    <property type="match status" value="1"/>
</dbReference>
<keyword evidence="4" id="KW-1185">Reference proteome</keyword>
<dbReference type="EMBL" id="JAVLVT010000001">
    <property type="protein sequence ID" value="MDS1269428.1"/>
    <property type="molecule type" value="Genomic_DNA"/>
</dbReference>
<name>A0ABU2H296_9ACTN</name>
<reference evidence="4" key="1">
    <citation type="submission" date="2023-07" db="EMBL/GenBank/DDBJ databases">
        <title>Novel species in the genus Lipingzhangella isolated from Sambhar Salt Lake.</title>
        <authorList>
            <person name="Jiya N."/>
            <person name="Kajale S."/>
            <person name="Sharma A."/>
        </authorList>
    </citation>
    <scope>NUCLEOTIDE SEQUENCE [LARGE SCALE GENOMIC DNA]</scope>
    <source>
        <strain evidence="4">LS1_29</strain>
    </source>
</reference>
<dbReference type="InterPro" id="IPR038277">
    <property type="entry name" value="UreF_sf"/>
</dbReference>
<comment type="caution">
    <text evidence="3">The sequence shown here is derived from an EMBL/GenBank/DDBJ whole genome shotgun (WGS) entry which is preliminary data.</text>
</comment>
<organism evidence="3 4">
    <name type="scientific">Lipingzhangella rawalii</name>
    <dbReference type="NCBI Taxonomy" id="2055835"/>
    <lineage>
        <taxon>Bacteria</taxon>
        <taxon>Bacillati</taxon>
        <taxon>Actinomycetota</taxon>
        <taxon>Actinomycetes</taxon>
        <taxon>Streptosporangiales</taxon>
        <taxon>Nocardiopsidaceae</taxon>
        <taxon>Lipingzhangella</taxon>
    </lineage>
</organism>
<dbReference type="Pfam" id="PF01730">
    <property type="entry name" value="UreF"/>
    <property type="match status" value="1"/>
</dbReference>
<keyword evidence="2" id="KW-0143">Chaperone</keyword>
<dbReference type="InterPro" id="IPR002639">
    <property type="entry name" value="UreF"/>
</dbReference>
<evidence type="ECO:0000256" key="1">
    <source>
        <dbReference type="ARBA" id="ARBA00022988"/>
    </source>
</evidence>
<dbReference type="PANTHER" id="PTHR33620">
    <property type="entry name" value="UREASE ACCESSORY PROTEIN F"/>
    <property type="match status" value="1"/>
</dbReference>